<evidence type="ECO:0000313" key="3">
    <source>
        <dbReference type="RefSeq" id="XP_014483297.1"/>
    </source>
</evidence>
<dbReference type="GeneID" id="106748893"/>
<organism evidence="2 3">
    <name type="scientific">Dinoponera quadriceps</name>
    <name type="common">South American ant</name>
    <dbReference type="NCBI Taxonomy" id="609295"/>
    <lineage>
        <taxon>Eukaryota</taxon>
        <taxon>Metazoa</taxon>
        <taxon>Ecdysozoa</taxon>
        <taxon>Arthropoda</taxon>
        <taxon>Hexapoda</taxon>
        <taxon>Insecta</taxon>
        <taxon>Pterygota</taxon>
        <taxon>Neoptera</taxon>
        <taxon>Endopterygota</taxon>
        <taxon>Hymenoptera</taxon>
        <taxon>Apocrita</taxon>
        <taxon>Aculeata</taxon>
        <taxon>Formicoidea</taxon>
        <taxon>Formicidae</taxon>
        <taxon>Ponerinae</taxon>
        <taxon>Ponerini</taxon>
        <taxon>Dinoponera</taxon>
    </lineage>
</organism>
<gene>
    <name evidence="3" type="primary">LOC106748893</name>
</gene>
<dbReference type="KEGG" id="dqu:106748893"/>
<name>A0A6P3XYZ0_DINQU</name>
<evidence type="ECO:0000313" key="2">
    <source>
        <dbReference type="Proteomes" id="UP000515204"/>
    </source>
</evidence>
<keyword evidence="2" id="KW-1185">Reference proteome</keyword>
<evidence type="ECO:0000256" key="1">
    <source>
        <dbReference type="SAM" id="MobiDB-lite"/>
    </source>
</evidence>
<reference evidence="3" key="1">
    <citation type="submission" date="2025-08" db="UniProtKB">
        <authorList>
            <consortium name="RefSeq"/>
        </authorList>
    </citation>
    <scope>IDENTIFICATION</scope>
</reference>
<sequence>MQSASAVSLLLLDTNDDEWRWSRNVRGREGSLSAAENSPKSTDEPRRLGCVRAGSGTLVHQPTIPTGVFWRNDILRYARTISRSRAFSSRRAPARQSEYCHA</sequence>
<proteinExistence type="predicted"/>
<dbReference type="Proteomes" id="UP000515204">
    <property type="component" value="Unplaced"/>
</dbReference>
<accession>A0A6P3XYZ0</accession>
<dbReference type="RefSeq" id="XP_014483297.1">
    <property type="nucleotide sequence ID" value="XM_014627811.1"/>
</dbReference>
<protein>
    <submittedName>
        <fullName evidence="3">Uncharacterized protein LOC106748893</fullName>
    </submittedName>
</protein>
<dbReference type="AlphaFoldDB" id="A0A6P3XYZ0"/>
<feature type="region of interest" description="Disordered" evidence="1">
    <location>
        <begin position="27"/>
        <end position="48"/>
    </location>
</feature>